<comment type="caution">
    <text evidence="2">The sequence shown here is derived from an EMBL/GenBank/DDBJ whole genome shotgun (WGS) entry which is preliminary data.</text>
</comment>
<dbReference type="RefSeq" id="WP_160605589.1">
    <property type="nucleotide sequence ID" value="NZ_WTYX01000002.1"/>
</dbReference>
<sequence>MTTAPVQIETDAGGAPANGWESVRADDSIQYAPIEIPERDPPSPNWLDDVFRWLGEIFEPVGGMFGASWPVVKWVLIALAVLMVLYLLWKLLAPVLDLAAKDGSQEEDDWVPPEEEALALLEDADRLAAEGRYDEATHLLLKRSVSQISSVRPGWVEPSSTARELASLPALPAPARAAFSTIADRVERSLFALKKLGADDWKAARSAYADFALQRLVEEI</sequence>
<reference evidence="2 3" key="1">
    <citation type="submission" date="2019-12" db="EMBL/GenBank/DDBJ databases">
        <title>Genomic-based taxomic classification of the family Erythrobacteraceae.</title>
        <authorList>
            <person name="Xu L."/>
        </authorList>
    </citation>
    <scope>NUCLEOTIDE SEQUENCE [LARGE SCALE GENOMIC DNA]</scope>
    <source>
        <strain evidence="2 3">KCTC 52763</strain>
    </source>
</reference>
<feature type="transmembrane region" description="Helical" evidence="1">
    <location>
        <begin position="71"/>
        <end position="89"/>
    </location>
</feature>
<keyword evidence="1" id="KW-0472">Membrane</keyword>
<keyword evidence="1" id="KW-0812">Transmembrane</keyword>
<protein>
    <recommendedName>
        <fullName evidence="4">DUF4129 domain-containing protein</fullName>
    </recommendedName>
</protein>
<evidence type="ECO:0008006" key="4">
    <source>
        <dbReference type="Google" id="ProtNLM"/>
    </source>
</evidence>
<keyword evidence="3" id="KW-1185">Reference proteome</keyword>
<dbReference type="Proteomes" id="UP000442714">
    <property type="component" value="Unassembled WGS sequence"/>
</dbReference>
<accession>A0A844ZWI1</accession>
<organism evidence="2 3">
    <name type="scientific">Pontixanthobacter aquaemixtae</name>
    <dbReference type="NCBI Taxonomy" id="1958940"/>
    <lineage>
        <taxon>Bacteria</taxon>
        <taxon>Pseudomonadati</taxon>
        <taxon>Pseudomonadota</taxon>
        <taxon>Alphaproteobacteria</taxon>
        <taxon>Sphingomonadales</taxon>
        <taxon>Erythrobacteraceae</taxon>
        <taxon>Pontixanthobacter</taxon>
    </lineage>
</organism>
<dbReference type="AlphaFoldDB" id="A0A844ZWI1"/>
<evidence type="ECO:0000313" key="2">
    <source>
        <dbReference type="EMBL" id="MXO91804.1"/>
    </source>
</evidence>
<proteinExistence type="predicted"/>
<name>A0A844ZWI1_9SPHN</name>
<evidence type="ECO:0000256" key="1">
    <source>
        <dbReference type="SAM" id="Phobius"/>
    </source>
</evidence>
<dbReference type="OrthoDB" id="8478645at2"/>
<keyword evidence="1" id="KW-1133">Transmembrane helix</keyword>
<gene>
    <name evidence="2" type="ORF">GRI41_13280</name>
</gene>
<dbReference type="EMBL" id="WTYX01000002">
    <property type="protein sequence ID" value="MXO91804.1"/>
    <property type="molecule type" value="Genomic_DNA"/>
</dbReference>
<evidence type="ECO:0000313" key="3">
    <source>
        <dbReference type="Proteomes" id="UP000442714"/>
    </source>
</evidence>